<dbReference type="Proteomes" id="UP001271007">
    <property type="component" value="Unassembled WGS sequence"/>
</dbReference>
<gene>
    <name evidence="2" type="ORF">LTR09_002200</name>
</gene>
<feature type="compositionally biased region" description="Polar residues" evidence="1">
    <location>
        <begin position="351"/>
        <end position="362"/>
    </location>
</feature>
<dbReference type="EMBL" id="JAWDJX010000004">
    <property type="protein sequence ID" value="KAK3057161.1"/>
    <property type="molecule type" value="Genomic_DNA"/>
</dbReference>
<feature type="compositionally biased region" description="Low complexity" evidence="1">
    <location>
        <begin position="649"/>
        <end position="659"/>
    </location>
</feature>
<feature type="compositionally biased region" description="Basic and acidic residues" evidence="1">
    <location>
        <begin position="331"/>
        <end position="340"/>
    </location>
</feature>
<feature type="region of interest" description="Disordered" evidence="1">
    <location>
        <begin position="597"/>
        <end position="617"/>
    </location>
</feature>
<protein>
    <submittedName>
        <fullName evidence="2">Uncharacterized protein</fullName>
    </submittedName>
</protein>
<dbReference type="AlphaFoldDB" id="A0AAJ0GGL6"/>
<keyword evidence="3" id="KW-1185">Reference proteome</keyword>
<organism evidence="2 3">
    <name type="scientific">Extremus antarcticus</name>
    <dbReference type="NCBI Taxonomy" id="702011"/>
    <lineage>
        <taxon>Eukaryota</taxon>
        <taxon>Fungi</taxon>
        <taxon>Dikarya</taxon>
        <taxon>Ascomycota</taxon>
        <taxon>Pezizomycotina</taxon>
        <taxon>Dothideomycetes</taxon>
        <taxon>Dothideomycetidae</taxon>
        <taxon>Mycosphaerellales</taxon>
        <taxon>Extremaceae</taxon>
        <taxon>Extremus</taxon>
    </lineage>
</organism>
<feature type="region of interest" description="Disordered" evidence="1">
    <location>
        <begin position="302"/>
        <end position="362"/>
    </location>
</feature>
<feature type="compositionally biased region" description="Low complexity" evidence="1">
    <location>
        <begin position="531"/>
        <end position="542"/>
    </location>
</feature>
<reference evidence="2" key="1">
    <citation type="submission" date="2023-04" db="EMBL/GenBank/DDBJ databases">
        <title>Black Yeasts Isolated from many extreme environments.</title>
        <authorList>
            <person name="Coleine C."/>
            <person name="Stajich J.E."/>
            <person name="Selbmann L."/>
        </authorList>
    </citation>
    <scope>NUCLEOTIDE SEQUENCE</scope>
    <source>
        <strain evidence="2">CCFEE 5312</strain>
    </source>
</reference>
<accession>A0AAJ0GGL6</accession>
<proteinExistence type="predicted"/>
<feature type="compositionally biased region" description="Polar residues" evidence="1">
    <location>
        <begin position="82"/>
        <end position="92"/>
    </location>
</feature>
<feature type="compositionally biased region" description="Polar residues" evidence="1">
    <location>
        <begin position="317"/>
        <end position="330"/>
    </location>
</feature>
<evidence type="ECO:0000256" key="1">
    <source>
        <dbReference type="SAM" id="MobiDB-lite"/>
    </source>
</evidence>
<feature type="region of interest" description="Disordered" evidence="1">
    <location>
        <begin position="526"/>
        <end position="578"/>
    </location>
</feature>
<feature type="compositionally biased region" description="Low complexity" evidence="1">
    <location>
        <begin position="467"/>
        <end position="482"/>
    </location>
</feature>
<feature type="region of interest" description="Disordered" evidence="1">
    <location>
        <begin position="630"/>
        <end position="679"/>
    </location>
</feature>
<evidence type="ECO:0000313" key="3">
    <source>
        <dbReference type="Proteomes" id="UP001271007"/>
    </source>
</evidence>
<feature type="region of interest" description="Disordered" evidence="1">
    <location>
        <begin position="467"/>
        <end position="506"/>
    </location>
</feature>
<feature type="compositionally biased region" description="Low complexity" evidence="1">
    <location>
        <begin position="597"/>
        <end position="615"/>
    </location>
</feature>
<comment type="caution">
    <text evidence="2">The sequence shown here is derived from an EMBL/GenBank/DDBJ whole genome shotgun (WGS) entry which is preliminary data.</text>
</comment>
<sequence>MLRRPPSHINLTTSDIADFDQRFVARQPARLAPTRGSNIRLSPGPARSTSLSFVPAEQNVARKRASSSSSEAALPDVESAENAATPQTTSERLQPCFQVAKAPGRAVEQAGSSSTTSTRIQLGSLQHNRAGKQHTGTQQPSIHPALKLDGLAETGIPHSPSVIRCGLLLTESPQLVVEDSSSAVAKTPTQLQAKPQLLSSARARRRNGRSHTEHVAIDVTFDEIEAELPGHETTSTQVVPDLVLTLDNELESVNPALDAGAPVFIPRTRFGTATTSSTEHGIGLEPRWSSVDSTHSSLNLRIRSSSERNSDFRFSSRHVTQGASGSSTDDTYLHHEVENVHRRHRRRSRTTDQNTGIRNISANLDRYPLLRPPTIPDQRPSSRLGARNITPAHSVRLVSPSALHVRVMTGMSQSEHRTDPASAANTLAGDSTYLRTQSSAMLANSRSTPNLPHQFISPGRIYSRGSSLSWSRSSSRLGDSSRVPSMVSAASGISGDPRVSRQSSREGLDAAAEFLRMRNSPLDDLTERLSRLSSSRPRSVGRSWERPPRNQPRVSLLTGDPFPPAQITMRPDPPVSTEGRTEAETIVEDLVGLSLALPPSSSLPSTPPASLSTPPTKHKAEKVATKCPAHNDEAHGYTSPPSCIKRKPVPTTTKTPKVTVYDDSKPSHTQPQTPADVLGSTRRAKARSETAVQQSPTATRHVKIAMPPVIPERHPHRYTYPPGCDSRWCGHIKRCSGVASICAVDNAQEKASSTYRRA</sequence>
<name>A0AAJ0GGL6_9PEZI</name>
<feature type="region of interest" description="Disordered" evidence="1">
    <location>
        <begin position="29"/>
        <end position="92"/>
    </location>
</feature>
<evidence type="ECO:0000313" key="2">
    <source>
        <dbReference type="EMBL" id="KAK3057161.1"/>
    </source>
</evidence>